<accession>Q2IMR4</accession>
<name>Q2IMR4_ANADE</name>
<dbReference type="Proteomes" id="UP000001935">
    <property type="component" value="Chromosome"/>
</dbReference>
<dbReference type="Pfam" id="PF12697">
    <property type="entry name" value="Abhydrolase_6"/>
    <property type="match status" value="1"/>
</dbReference>
<dbReference type="AlphaFoldDB" id="Q2IMR4"/>
<dbReference type="KEGG" id="ade:Adeh_0320"/>
<dbReference type="HOGENOM" id="CLU_100967_0_0_7"/>
<gene>
    <name evidence="2" type="ordered locus">Adeh_0320</name>
</gene>
<dbReference type="STRING" id="290397.Adeh_0320"/>
<dbReference type="eggNOG" id="COG1073">
    <property type="taxonomic scope" value="Bacteria"/>
</dbReference>
<organism evidence="2 3">
    <name type="scientific">Anaeromyxobacter dehalogenans (strain 2CP-C)</name>
    <dbReference type="NCBI Taxonomy" id="290397"/>
    <lineage>
        <taxon>Bacteria</taxon>
        <taxon>Pseudomonadati</taxon>
        <taxon>Myxococcota</taxon>
        <taxon>Myxococcia</taxon>
        <taxon>Myxococcales</taxon>
        <taxon>Cystobacterineae</taxon>
        <taxon>Anaeromyxobacteraceae</taxon>
        <taxon>Anaeromyxobacter</taxon>
    </lineage>
</organism>
<evidence type="ECO:0000259" key="1">
    <source>
        <dbReference type="Pfam" id="PF12697"/>
    </source>
</evidence>
<dbReference type="InterPro" id="IPR029058">
    <property type="entry name" value="AB_hydrolase_fold"/>
</dbReference>
<proteinExistence type="predicted"/>
<evidence type="ECO:0000313" key="3">
    <source>
        <dbReference type="Proteomes" id="UP000001935"/>
    </source>
</evidence>
<dbReference type="InterPro" id="IPR000073">
    <property type="entry name" value="AB_hydrolase_1"/>
</dbReference>
<dbReference type="SUPFAM" id="SSF53474">
    <property type="entry name" value="alpha/beta-Hydrolases"/>
    <property type="match status" value="1"/>
</dbReference>
<protein>
    <submittedName>
        <fullName evidence="2">BioH protein, putative</fullName>
    </submittedName>
</protein>
<feature type="domain" description="AB hydrolase-1" evidence="1">
    <location>
        <begin position="19"/>
        <end position="229"/>
    </location>
</feature>
<dbReference type="Gene3D" id="3.40.50.1820">
    <property type="entry name" value="alpha/beta hydrolase"/>
    <property type="match status" value="1"/>
</dbReference>
<evidence type="ECO:0000313" key="2">
    <source>
        <dbReference type="EMBL" id="ABC80096.1"/>
    </source>
</evidence>
<dbReference type="EMBL" id="CP000251">
    <property type="protein sequence ID" value="ABC80096.1"/>
    <property type="molecule type" value="Genomic_DNA"/>
</dbReference>
<sequence length="257" mass="27488">MSPCHTMTASDGPLLTLLLPGLDGTGRLLERFVAAASGTLELRTLSYPPDRVRSYAELAELVRAELPRGRRFALLGESFGGPLALRVAAGRPPGLVGVVLAASFHRRPAARLVSALRPLSPAFFRLPLPAHAVRVLLAGHDAPDALVADVQAAVASVQPRVMARRAHEALHVDATGWLRDCPAPVLFLGGRQDRLLRTGLAIEIRLVRPDAEIRMLDAPHLVLQRRPDEAMRAVEGFLARSPAATAPLRAASADEPA</sequence>
<reference evidence="2 3" key="1">
    <citation type="submission" date="2006-01" db="EMBL/GenBank/DDBJ databases">
        <title>Complete sequence of Anaeromyxobacter dehalogenans 2CP-C.</title>
        <authorList>
            <consortium name="US DOE Joint Genome Institute"/>
            <person name="Copeland A."/>
            <person name="Lucas S."/>
            <person name="Lapidus A."/>
            <person name="Barry K."/>
            <person name="Detter J.C."/>
            <person name="Glavina T."/>
            <person name="Hammon N."/>
            <person name="Israni S."/>
            <person name="Pitluck S."/>
            <person name="Brettin T."/>
            <person name="Bruce D."/>
            <person name="Han C."/>
            <person name="Tapia R."/>
            <person name="Gilna P."/>
            <person name="Kiss H."/>
            <person name="Schmutz J."/>
            <person name="Larimer F."/>
            <person name="Land M."/>
            <person name="Kyrpides N."/>
            <person name="Anderson I."/>
            <person name="Sanford R.A."/>
            <person name="Ritalahti K.M."/>
            <person name="Thomas H.S."/>
            <person name="Kirby J.R."/>
            <person name="Zhulin I.B."/>
            <person name="Loeffler F.E."/>
            <person name="Richardson P."/>
        </authorList>
    </citation>
    <scope>NUCLEOTIDE SEQUENCE [LARGE SCALE GENOMIC DNA]</scope>
    <source>
        <strain evidence="2 3">2CP-C</strain>
    </source>
</reference>